<feature type="compositionally biased region" description="Pro residues" evidence="1">
    <location>
        <begin position="46"/>
        <end position="61"/>
    </location>
</feature>
<feature type="region of interest" description="Disordered" evidence="1">
    <location>
        <begin position="162"/>
        <end position="207"/>
    </location>
</feature>
<feature type="compositionally biased region" description="Basic residues" evidence="1">
    <location>
        <begin position="178"/>
        <end position="196"/>
    </location>
</feature>
<feature type="compositionally biased region" description="Basic residues" evidence="1">
    <location>
        <begin position="321"/>
        <end position="333"/>
    </location>
</feature>
<dbReference type="EMBL" id="AK374479">
    <property type="protein sequence ID" value="BAK05675.1"/>
    <property type="molecule type" value="mRNA"/>
</dbReference>
<organism evidence="2">
    <name type="scientific">Hordeum vulgare subsp. vulgare</name>
    <name type="common">Domesticated barley</name>
    <dbReference type="NCBI Taxonomy" id="112509"/>
    <lineage>
        <taxon>Eukaryota</taxon>
        <taxon>Viridiplantae</taxon>
        <taxon>Streptophyta</taxon>
        <taxon>Embryophyta</taxon>
        <taxon>Tracheophyta</taxon>
        <taxon>Spermatophyta</taxon>
        <taxon>Magnoliopsida</taxon>
        <taxon>Liliopsida</taxon>
        <taxon>Poales</taxon>
        <taxon>Poaceae</taxon>
        <taxon>BOP clade</taxon>
        <taxon>Pooideae</taxon>
        <taxon>Triticodae</taxon>
        <taxon>Triticeae</taxon>
        <taxon>Hordeinae</taxon>
        <taxon>Hordeum</taxon>
    </lineage>
</organism>
<feature type="compositionally biased region" description="Basic residues" evidence="1">
    <location>
        <begin position="289"/>
        <end position="300"/>
    </location>
</feature>
<evidence type="ECO:0000313" key="2">
    <source>
        <dbReference type="EMBL" id="BAK05675.1"/>
    </source>
</evidence>
<sequence>CPPRYRPQPPPPLPPPVVTCAACLLLPAAPEDHGGDSARPAGLEPRSPPAGPPAHPLLLPPRLLPLPCCGVPLVRGDVRGELRPDRGQPAAADGGGEAAPDGADQKRPHLRLGPHRAGRVPQLRAQPRHRHPQRPRQGHLRQPEQGHGLGERERAALLPVHPHRGHHRGQRDPGRAGHGARRGALRRRRQHPRRAPHAPPVQQDRGEHAALGGRVRHLVPALRRHVPAGPDAVPEAAPRLLLQDGRALLRERVPVPGLHERPGAHRRELRADEAQRRHPGPEDQPPLRQHVRGPDRRHLRGAGGRRVQRHGGARVGDRVGVRRRRHGARRHHGERPDLQLQPEEAAVPEEGDALQAQEGGQGLHLRALQRGPQDRPRQRAPLRAVQARRQRLPRPRIQGPHLLLLFDQGVEHPALLGDAPLMHIHFPSIVDLIDC</sequence>
<feature type="compositionally biased region" description="Basic residues" evidence="1">
    <location>
        <begin position="108"/>
        <end position="118"/>
    </location>
</feature>
<feature type="region of interest" description="Disordered" evidence="1">
    <location>
        <begin position="28"/>
        <end position="61"/>
    </location>
</feature>
<feature type="region of interest" description="Disordered" evidence="1">
    <location>
        <begin position="369"/>
        <end position="390"/>
    </location>
</feature>
<evidence type="ECO:0000256" key="1">
    <source>
        <dbReference type="SAM" id="MobiDB-lite"/>
    </source>
</evidence>
<reference evidence="2" key="1">
    <citation type="journal article" date="2011" name="Plant Physiol.">
        <title>Comprehensive sequence analysis of 24,783 barley full-length cDNAs derived from 12 clone libraries.</title>
        <authorList>
            <person name="Matsumoto T."/>
            <person name="Tanaka T."/>
            <person name="Sakai H."/>
            <person name="Amano N."/>
            <person name="Kanamori H."/>
            <person name="Kurita K."/>
            <person name="Kikuta A."/>
            <person name="Kamiya K."/>
            <person name="Yamamoto M."/>
            <person name="Ikawa H."/>
            <person name="Fujii N."/>
            <person name="Hori K."/>
            <person name="Itoh T."/>
            <person name="Sato K."/>
        </authorList>
    </citation>
    <scope>NUCLEOTIDE SEQUENCE</scope>
    <source>
        <tissue evidence="2">Flower</tissue>
    </source>
</reference>
<feature type="compositionally biased region" description="Basic and acidic residues" evidence="1">
    <location>
        <begin position="76"/>
        <end position="86"/>
    </location>
</feature>
<dbReference type="AlphaFoldDB" id="F2EEA3"/>
<feature type="compositionally biased region" description="Basic and acidic residues" evidence="1">
    <location>
        <begin position="253"/>
        <end position="281"/>
    </location>
</feature>
<proteinExistence type="evidence at transcript level"/>
<feature type="compositionally biased region" description="Low complexity" evidence="1">
    <location>
        <begin position="87"/>
        <end position="102"/>
    </location>
</feature>
<name>F2EEA3_HORVV</name>
<feature type="region of interest" description="Disordered" evidence="1">
    <location>
        <begin position="253"/>
        <end position="342"/>
    </location>
</feature>
<protein>
    <submittedName>
        <fullName evidence="2">Predicted protein</fullName>
    </submittedName>
</protein>
<feature type="non-terminal residue" evidence="2">
    <location>
        <position position="1"/>
    </location>
</feature>
<feature type="compositionally biased region" description="Basic residues" evidence="1">
    <location>
        <begin position="126"/>
        <end position="139"/>
    </location>
</feature>
<feature type="region of interest" description="Disordered" evidence="1">
    <location>
        <begin position="74"/>
        <end position="148"/>
    </location>
</feature>
<accession>F2EEA3</accession>